<evidence type="ECO:0000313" key="3">
    <source>
        <dbReference type="EMBL" id="QGU87281.1"/>
    </source>
</evidence>
<dbReference type="KEGG" id="erwi:GN242_08680"/>
<protein>
    <submittedName>
        <fullName evidence="3">NAD-dependent epimerase/dehydratase family protein</fullName>
    </submittedName>
</protein>
<evidence type="ECO:0000259" key="1">
    <source>
        <dbReference type="Pfam" id="PF01370"/>
    </source>
</evidence>
<gene>
    <name evidence="2" type="ORF">GK011_04395</name>
    <name evidence="3" type="ORF">GN242_08680</name>
</gene>
<dbReference type="Gene3D" id="3.40.50.720">
    <property type="entry name" value="NAD(P)-binding Rossmann-like Domain"/>
    <property type="match status" value="1"/>
</dbReference>
<evidence type="ECO:0000313" key="4">
    <source>
        <dbReference type="Proteomes" id="UP000424752"/>
    </source>
</evidence>
<dbReference type="RefSeq" id="WP_154751458.1">
    <property type="nucleotide sequence ID" value="NZ_CP046509.1"/>
</dbReference>
<reference evidence="2 5" key="1">
    <citation type="submission" date="2019-11" db="EMBL/GenBank/DDBJ databases">
        <title>Erwinia sp. nov., isolated from feces of birds in Tibet plateau of China.</title>
        <authorList>
            <person name="Ge Y."/>
        </authorList>
    </citation>
    <scope>NUCLEOTIDE SEQUENCE [LARGE SCALE GENOMIC DNA]</scope>
    <source>
        <strain evidence="2 5">J316</strain>
    </source>
</reference>
<sequence length="304" mass="33900">MTATVAITGVSGFIGRHIAANLLERGFDVRALTRHVCESSLNNLTWVYGALEQRDALDELVRGADSVIHCAGQVRGHKEESFINCNVNGSIRLMQAAKESERCKRFLYISSLAARHPELSWYAHSKYLAEQQLTALATDIKLGIFRPTAVYGPGDRELKPLFSWLLRGLLPRLGEADARLSFLHVSDLAAAASQWILSDQHPFGPFELCDGIAGGYSWRRLQEIGADIRHGSVRLIDIPLPLLKLFADISWLSNRVVGSEPMLTRNKIRELTHKDWSASNTCLSGQINWFPQISLEHALREGAF</sequence>
<name>A0A6I6EKY1_9GAMM</name>
<evidence type="ECO:0000313" key="2">
    <source>
        <dbReference type="EMBL" id="MTD26185.1"/>
    </source>
</evidence>
<proteinExistence type="predicted"/>
<keyword evidence="5" id="KW-1185">Reference proteome</keyword>
<evidence type="ECO:0000313" key="5">
    <source>
        <dbReference type="Proteomes" id="UP000480164"/>
    </source>
</evidence>
<organism evidence="3 4">
    <name type="scientific">Erwinia sorbitola</name>
    <dbReference type="NCBI Taxonomy" id="2681984"/>
    <lineage>
        <taxon>Bacteria</taxon>
        <taxon>Pseudomonadati</taxon>
        <taxon>Pseudomonadota</taxon>
        <taxon>Gammaproteobacteria</taxon>
        <taxon>Enterobacterales</taxon>
        <taxon>Erwiniaceae</taxon>
        <taxon>Erwinia</taxon>
    </lineage>
</organism>
<dbReference type="Proteomes" id="UP000424752">
    <property type="component" value="Chromosome"/>
</dbReference>
<dbReference type="Proteomes" id="UP000480164">
    <property type="component" value="Unassembled WGS sequence"/>
</dbReference>
<accession>A0A6L6GKQ9</accession>
<dbReference type="GO" id="GO:0005737">
    <property type="term" value="C:cytoplasm"/>
    <property type="evidence" value="ECO:0007669"/>
    <property type="project" value="TreeGrafter"/>
</dbReference>
<dbReference type="EMBL" id="WLZX01000001">
    <property type="protein sequence ID" value="MTD26185.1"/>
    <property type="molecule type" value="Genomic_DNA"/>
</dbReference>
<reference evidence="3 4" key="2">
    <citation type="submission" date="2019-12" db="EMBL/GenBank/DDBJ databases">
        <title>Erwinia sp. nov., isolated from droppings of birds in the Qinghai-Tiebt plateau of China.</title>
        <authorList>
            <person name="Ge Y."/>
        </authorList>
    </citation>
    <scope>NUCLEOTIDE SEQUENCE [LARGE SCALE GENOMIC DNA]</scope>
    <source>
        <strain evidence="3 4">J780</strain>
    </source>
</reference>
<dbReference type="AlphaFoldDB" id="A0A6I6EKY1"/>
<dbReference type="InterPro" id="IPR001509">
    <property type="entry name" value="Epimerase_deHydtase"/>
</dbReference>
<dbReference type="SUPFAM" id="SSF51735">
    <property type="entry name" value="NAD(P)-binding Rossmann-fold domains"/>
    <property type="match status" value="1"/>
</dbReference>
<dbReference type="Pfam" id="PF01370">
    <property type="entry name" value="Epimerase"/>
    <property type="match status" value="1"/>
</dbReference>
<dbReference type="PANTHER" id="PTHR48079:SF6">
    <property type="entry name" value="NAD(P)-BINDING DOMAIN-CONTAINING PROTEIN-RELATED"/>
    <property type="match status" value="1"/>
</dbReference>
<dbReference type="GO" id="GO:0004029">
    <property type="term" value="F:aldehyde dehydrogenase (NAD+) activity"/>
    <property type="evidence" value="ECO:0007669"/>
    <property type="project" value="TreeGrafter"/>
</dbReference>
<feature type="domain" description="NAD-dependent epimerase/dehydratase" evidence="1">
    <location>
        <begin position="5"/>
        <end position="193"/>
    </location>
</feature>
<accession>A0A6I6EKY1</accession>
<dbReference type="InterPro" id="IPR036291">
    <property type="entry name" value="NAD(P)-bd_dom_sf"/>
</dbReference>
<dbReference type="EMBL" id="CP046509">
    <property type="protein sequence ID" value="QGU87281.1"/>
    <property type="molecule type" value="Genomic_DNA"/>
</dbReference>
<dbReference type="PANTHER" id="PTHR48079">
    <property type="entry name" value="PROTEIN YEEZ"/>
    <property type="match status" value="1"/>
</dbReference>
<dbReference type="InterPro" id="IPR051783">
    <property type="entry name" value="NAD(P)-dependent_oxidoreduct"/>
</dbReference>